<dbReference type="InterPro" id="IPR037143">
    <property type="entry name" value="4-PPantetheinyl_Trfase_dom_sf"/>
</dbReference>
<dbReference type="HOGENOM" id="CLU_104083_2_0_10"/>
<dbReference type="AlphaFoldDB" id="I3C4Q5"/>
<evidence type="ECO:0000313" key="4">
    <source>
        <dbReference type="Proteomes" id="UP000004690"/>
    </source>
</evidence>
<dbReference type="STRING" id="926559.JoomaDRAFT_1586"/>
<evidence type="ECO:0000259" key="2">
    <source>
        <dbReference type="Pfam" id="PF01648"/>
    </source>
</evidence>
<gene>
    <name evidence="3" type="ORF">JoomaDRAFT_1586</name>
</gene>
<feature type="domain" description="4'-phosphopantetheinyl transferase" evidence="2">
    <location>
        <begin position="105"/>
        <end position="202"/>
    </location>
</feature>
<dbReference type="Proteomes" id="UP000004690">
    <property type="component" value="Unassembled WGS sequence"/>
</dbReference>
<evidence type="ECO:0000313" key="3">
    <source>
        <dbReference type="EMBL" id="EIJ38598.1"/>
    </source>
</evidence>
<keyword evidence="4" id="KW-1185">Reference proteome</keyword>
<dbReference type="OrthoDB" id="1190494at2"/>
<proteinExistence type="predicted"/>
<reference evidence="3 4" key="1">
    <citation type="submission" date="2012-02" db="EMBL/GenBank/DDBJ databases">
        <title>Improved High-Quality Draft genome of Joostella marina DSM 19592.</title>
        <authorList>
            <consortium name="US DOE Joint Genome Institute (JGI-PGF)"/>
            <person name="Lucas S."/>
            <person name="Copeland A."/>
            <person name="Lapidus A."/>
            <person name="Bruce D."/>
            <person name="Goodwin L."/>
            <person name="Pitluck S."/>
            <person name="Peters L."/>
            <person name="Chertkov O."/>
            <person name="Ovchinnikova G."/>
            <person name="Kyrpides N."/>
            <person name="Mavromatis K."/>
            <person name="Detter J.C."/>
            <person name="Han C."/>
            <person name="Land M."/>
            <person name="Hauser L."/>
            <person name="Markowitz V."/>
            <person name="Cheng J.-F."/>
            <person name="Hugenholtz P."/>
            <person name="Woyke T."/>
            <person name="Wu D."/>
            <person name="Tindall B."/>
            <person name="Brambilla E."/>
            <person name="Klenk H.-P."/>
            <person name="Eisen J.A."/>
        </authorList>
    </citation>
    <scope>NUCLEOTIDE SEQUENCE [LARGE SCALE GENOMIC DNA]</scope>
    <source>
        <strain evidence="3 4">DSM 19592</strain>
    </source>
</reference>
<dbReference type="SUPFAM" id="SSF56214">
    <property type="entry name" value="4'-phosphopantetheinyl transferase"/>
    <property type="match status" value="1"/>
</dbReference>
<dbReference type="Pfam" id="PF01648">
    <property type="entry name" value="ACPS"/>
    <property type="match status" value="1"/>
</dbReference>
<dbReference type="eggNOG" id="COG2091">
    <property type="taxonomic scope" value="Bacteria"/>
</dbReference>
<protein>
    <recommendedName>
        <fullName evidence="2">4'-phosphopantetheinyl transferase domain-containing protein</fullName>
    </recommendedName>
</protein>
<dbReference type="Gene3D" id="3.90.470.20">
    <property type="entry name" value="4'-phosphopantetheinyl transferase domain"/>
    <property type="match status" value="1"/>
</dbReference>
<organism evidence="3 4">
    <name type="scientific">Galbibacter orientalis DSM 19592</name>
    <dbReference type="NCBI Taxonomy" id="926559"/>
    <lineage>
        <taxon>Bacteria</taxon>
        <taxon>Pseudomonadati</taxon>
        <taxon>Bacteroidota</taxon>
        <taxon>Flavobacteriia</taxon>
        <taxon>Flavobacteriales</taxon>
        <taxon>Flavobacteriaceae</taxon>
        <taxon>Galbibacter</taxon>
    </lineage>
</organism>
<sequence>MPLYKTITPASNTKVLIWKIEESYDDLRQGIELTANCKDRLSHMKSEIHQRGFLSVRHLLKAAGYVTSDLYYDAHGKPHLKDGNYISITHSFTFSGIIVSSNTNIGIDIEKQRNKISVIANKFVNYEYNFLTDEDVRKLTVVWCVKESLYKVFATEGMSFKQHTKVISFDLDEGNTIGWIFYHGIIQKYKVEFLEFDGFTCAYALEVGSLGSL</sequence>
<evidence type="ECO:0000256" key="1">
    <source>
        <dbReference type="ARBA" id="ARBA00022679"/>
    </source>
</evidence>
<accession>I3C4Q5</accession>
<dbReference type="RefSeq" id="WP_008611843.1">
    <property type="nucleotide sequence ID" value="NZ_JH651379.1"/>
</dbReference>
<dbReference type="GO" id="GO:0000287">
    <property type="term" value="F:magnesium ion binding"/>
    <property type="evidence" value="ECO:0007669"/>
    <property type="project" value="InterPro"/>
</dbReference>
<name>I3C4Q5_9FLAO</name>
<keyword evidence="1" id="KW-0808">Transferase</keyword>
<dbReference type="InterPro" id="IPR008278">
    <property type="entry name" value="4-PPantetheinyl_Trfase_dom"/>
</dbReference>
<dbReference type="GO" id="GO:0008897">
    <property type="term" value="F:holo-[acyl-carrier-protein] synthase activity"/>
    <property type="evidence" value="ECO:0007669"/>
    <property type="project" value="InterPro"/>
</dbReference>
<dbReference type="EMBL" id="JH651379">
    <property type="protein sequence ID" value="EIJ38598.1"/>
    <property type="molecule type" value="Genomic_DNA"/>
</dbReference>